<accession>A0A3A4ZEP8</accession>
<evidence type="ECO:0000259" key="2">
    <source>
        <dbReference type="Pfam" id="PF00534"/>
    </source>
</evidence>
<proteinExistence type="predicted"/>
<dbReference type="InterPro" id="IPR001296">
    <property type="entry name" value="Glyco_trans_1"/>
</dbReference>
<dbReference type="EMBL" id="QZJF01000010">
    <property type="protein sequence ID" value="RJR27518.1"/>
    <property type="molecule type" value="Genomic_DNA"/>
</dbReference>
<dbReference type="PANTHER" id="PTHR46401:SF2">
    <property type="entry name" value="GLYCOSYLTRANSFERASE WBBK-RELATED"/>
    <property type="match status" value="1"/>
</dbReference>
<dbReference type="Pfam" id="PF00534">
    <property type="entry name" value="Glycos_transf_1"/>
    <property type="match status" value="1"/>
</dbReference>
<keyword evidence="1 3" id="KW-0808">Transferase</keyword>
<dbReference type="Proteomes" id="UP000265540">
    <property type="component" value="Unassembled WGS sequence"/>
</dbReference>
<dbReference type="CDD" id="cd03809">
    <property type="entry name" value="GT4_MtfB-like"/>
    <property type="match status" value="1"/>
</dbReference>
<evidence type="ECO:0000313" key="4">
    <source>
        <dbReference type="Proteomes" id="UP000265540"/>
    </source>
</evidence>
<dbReference type="AlphaFoldDB" id="A0A3A4ZEP8"/>
<dbReference type="SUPFAM" id="SSF53756">
    <property type="entry name" value="UDP-Glycosyltransferase/glycogen phosphorylase"/>
    <property type="match status" value="1"/>
</dbReference>
<protein>
    <submittedName>
        <fullName evidence="3">Glycosyltransferase family 1 protein</fullName>
    </submittedName>
</protein>
<dbReference type="Gene3D" id="3.40.50.2000">
    <property type="entry name" value="Glycogen Phosphorylase B"/>
    <property type="match status" value="2"/>
</dbReference>
<evidence type="ECO:0000313" key="3">
    <source>
        <dbReference type="EMBL" id="RJR27518.1"/>
    </source>
</evidence>
<dbReference type="GO" id="GO:0016757">
    <property type="term" value="F:glycosyltransferase activity"/>
    <property type="evidence" value="ECO:0007669"/>
    <property type="project" value="InterPro"/>
</dbReference>
<name>A0A3A4ZEP8_UNCKA</name>
<comment type="caution">
    <text evidence="3">The sequence shown here is derived from an EMBL/GenBank/DDBJ whole genome shotgun (WGS) entry which is preliminary data.</text>
</comment>
<dbReference type="PANTHER" id="PTHR46401">
    <property type="entry name" value="GLYCOSYLTRANSFERASE WBBK-RELATED"/>
    <property type="match status" value="1"/>
</dbReference>
<reference evidence="3 4" key="1">
    <citation type="journal article" date="2017" name="ISME J.">
        <title>Energy and carbon metabolisms in a deep terrestrial subsurface fluid microbial community.</title>
        <authorList>
            <person name="Momper L."/>
            <person name="Jungbluth S.P."/>
            <person name="Lee M.D."/>
            <person name="Amend J.P."/>
        </authorList>
    </citation>
    <scope>NUCLEOTIDE SEQUENCE [LARGE SCALE GENOMIC DNA]</scope>
    <source>
        <strain evidence="3">SURF_46</strain>
    </source>
</reference>
<evidence type="ECO:0000256" key="1">
    <source>
        <dbReference type="ARBA" id="ARBA00022679"/>
    </source>
</evidence>
<gene>
    <name evidence="3" type="ORF">C4561_01985</name>
</gene>
<organism evidence="3 4">
    <name type="scientific">candidate division WWE3 bacterium</name>
    <dbReference type="NCBI Taxonomy" id="2053526"/>
    <lineage>
        <taxon>Bacteria</taxon>
        <taxon>Katanobacteria</taxon>
    </lineage>
</organism>
<sequence length="422" mass="47007">MEASGQISATASITFSCPPRCIRSSHTKAIFINTACIHYNIRYMIIGLNGQNLTASKPAGPERYAINVYKNLGKIDKTNIYRLYLSEKPKKGSEISDLANFSNFEIKLIKKRFSWTHTDLGIELLKNPVDVFFTPVHTVPFMKPLRTKYVAMIHGLEYKSNKIYSGVSMKGLLHPFILKYVTSVSDKIIVPSEFTKTALVNSKLVNNIKKISVIHEGVGEEFYPRKNEETVSVKEKYNLSGKEYVLTVSTIQPRKNIPNLVKSFSEVIRDAGLKDTLLVISGKKGWEYQESIDAPAKFNISGNVKFLDWIPQEDLPALISGAAAYINVSVEEGFGLTVLEAMACGTSVIISDIPAHREIGSTYCVYVNPHDTPGIAAAIRDVLLQPERGGITEPAKDYANSFSWEKTARETLDIFTSLVKRP</sequence>
<feature type="domain" description="Glycosyl transferase family 1" evidence="2">
    <location>
        <begin position="235"/>
        <end position="387"/>
    </location>
</feature>